<sequence length="45" mass="4827">MNDNEITLNPGNELYIPSGTAHSGRCIAGTRTIHAFGAKRAEREG</sequence>
<protein>
    <submittedName>
        <fullName evidence="1">Uncharacterized protein</fullName>
    </submittedName>
</protein>
<dbReference type="AlphaFoldDB" id="A0A2L2XBE6"/>
<name>A0A2L2XBE6_9FIRM</name>
<dbReference type="Proteomes" id="UP000239549">
    <property type="component" value="Unassembled WGS sequence"/>
</dbReference>
<evidence type="ECO:0000313" key="2">
    <source>
        <dbReference type="Proteomes" id="UP000239549"/>
    </source>
</evidence>
<dbReference type="EMBL" id="BFAV01000112">
    <property type="protein sequence ID" value="GBF33627.1"/>
    <property type="molecule type" value="Genomic_DNA"/>
</dbReference>
<keyword evidence="2" id="KW-1185">Reference proteome</keyword>
<comment type="caution">
    <text evidence="1">The sequence shown here is derived from an EMBL/GenBank/DDBJ whole genome shotgun (WGS) entry which is preliminary data.</text>
</comment>
<accession>A0A2L2XBE6</accession>
<evidence type="ECO:0000313" key="1">
    <source>
        <dbReference type="EMBL" id="GBF33627.1"/>
    </source>
</evidence>
<reference evidence="2" key="1">
    <citation type="submission" date="2018-02" db="EMBL/GenBank/DDBJ databases">
        <title>Genome sequence of Desulfocucumis palustris strain NAW-5.</title>
        <authorList>
            <person name="Watanabe M."/>
            <person name="Kojima H."/>
            <person name="Fukui M."/>
        </authorList>
    </citation>
    <scope>NUCLEOTIDE SEQUENCE [LARGE SCALE GENOMIC DNA]</scope>
    <source>
        <strain evidence="2">NAW-5</strain>
    </source>
</reference>
<organism evidence="1 2">
    <name type="scientific">Desulfocucumis palustris</name>
    <dbReference type="NCBI Taxonomy" id="1898651"/>
    <lineage>
        <taxon>Bacteria</taxon>
        <taxon>Bacillati</taxon>
        <taxon>Bacillota</taxon>
        <taxon>Clostridia</taxon>
        <taxon>Eubacteriales</taxon>
        <taxon>Desulfocucumaceae</taxon>
        <taxon>Desulfocucumis</taxon>
    </lineage>
</organism>
<gene>
    <name evidence="1" type="ORF">DCCM_2733</name>
</gene>
<proteinExistence type="predicted"/>